<evidence type="ECO:0000256" key="6">
    <source>
        <dbReference type="SAM" id="Phobius"/>
    </source>
</evidence>
<accession>A0A183I9X8</accession>
<evidence type="ECO:0000256" key="4">
    <source>
        <dbReference type="ARBA" id="ARBA00022989"/>
    </source>
</evidence>
<dbReference type="InterPro" id="IPR044770">
    <property type="entry name" value="MFS_spinster-like"/>
</dbReference>
<dbReference type="WBParaSite" id="SBAD_0000044101-mRNA-1">
    <property type="protein sequence ID" value="SBAD_0000044101-mRNA-1"/>
    <property type="gene ID" value="SBAD_0000044101"/>
</dbReference>
<dbReference type="PANTHER" id="PTHR23505:SF79">
    <property type="entry name" value="PROTEIN SPINSTER"/>
    <property type="match status" value="1"/>
</dbReference>
<comment type="subcellular location">
    <subcellularLocation>
        <location evidence="1">Membrane</location>
        <topology evidence="1">Multi-pass membrane protein</topology>
    </subcellularLocation>
</comment>
<evidence type="ECO:0000256" key="2">
    <source>
        <dbReference type="ARBA" id="ARBA00022448"/>
    </source>
</evidence>
<evidence type="ECO:0000256" key="1">
    <source>
        <dbReference type="ARBA" id="ARBA00004141"/>
    </source>
</evidence>
<dbReference type="Proteomes" id="UP000270296">
    <property type="component" value="Unassembled WGS sequence"/>
</dbReference>
<reference evidence="9" key="1">
    <citation type="submission" date="2016-06" db="UniProtKB">
        <authorList>
            <consortium name="WormBaseParasite"/>
        </authorList>
    </citation>
    <scope>IDENTIFICATION</scope>
</reference>
<evidence type="ECO:0000256" key="3">
    <source>
        <dbReference type="ARBA" id="ARBA00022692"/>
    </source>
</evidence>
<evidence type="ECO:0000313" key="9">
    <source>
        <dbReference type="WBParaSite" id="SBAD_0000044101-mRNA-1"/>
    </source>
</evidence>
<feature type="transmembrane region" description="Helical" evidence="6">
    <location>
        <begin position="16"/>
        <end position="37"/>
    </location>
</feature>
<sequence>MSLSKFLFIYIPFRKTYLFSTLGFTAAAFTIGSLSWWTPNFFIYLRYFIGGVVCSDVIFRANLIFGIITCVAGFVGVVTGSTVAQIWRMTNPRADSLVCGLGLVAVVPFLYVALNILQISESAAYPLVFITVTLLCLNWALLSDILLSVIAPNRRSTASAFQILVSHLCGDAVSPYIIGQSSSSCNHIPCESSQLFDQLMADSNPLC</sequence>
<reference evidence="7 8" key="2">
    <citation type="submission" date="2018-11" db="EMBL/GenBank/DDBJ databases">
        <authorList>
            <consortium name="Pathogen Informatics"/>
        </authorList>
    </citation>
    <scope>NUCLEOTIDE SEQUENCE [LARGE SCALE GENOMIC DNA]</scope>
</reference>
<feature type="transmembrane region" description="Helical" evidence="6">
    <location>
        <begin position="57"/>
        <end position="84"/>
    </location>
</feature>
<gene>
    <name evidence="7" type="ORF">SBAD_LOCUS422</name>
</gene>
<feature type="transmembrane region" description="Helical" evidence="6">
    <location>
        <begin position="123"/>
        <end position="147"/>
    </location>
</feature>
<dbReference type="PANTHER" id="PTHR23505">
    <property type="entry name" value="SPINSTER"/>
    <property type="match status" value="1"/>
</dbReference>
<evidence type="ECO:0000256" key="5">
    <source>
        <dbReference type="ARBA" id="ARBA00023136"/>
    </source>
</evidence>
<dbReference type="EMBL" id="UZAM01001053">
    <property type="protein sequence ID" value="VDO83436.1"/>
    <property type="molecule type" value="Genomic_DNA"/>
</dbReference>
<organism evidence="9">
    <name type="scientific">Soboliphyme baturini</name>
    <dbReference type="NCBI Taxonomy" id="241478"/>
    <lineage>
        <taxon>Eukaryota</taxon>
        <taxon>Metazoa</taxon>
        <taxon>Ecdysozoa</taxon>
        <taxon>Nematoda</taxon>
        <taxon>Enoplea</taxon>
        <taxon>Dorylaimia</taxon>
        <taxon>Dioctophymatida</taxon>
        <taxon>Dioctophymatoidea</taxon>
        <taxon>Soboliphymatidae</taxon>
        <taxon>Soboliphyme</taxon>
    </lineage>
</organism>
<keyword evidence="2" id="KW-0813">Transport</keyword>
<protein>
    <submittedName>
        <fullName evidence="9">Sphingolipid transporter spinster homolog 2</fullName>
    </submittedName>
</protein>
<keyword evidence="8" id="KW-1185">Reference proteome</keyword>
<dbReference type="OrthoDB" id="6770063at2759"/>
<evidence type="ECO:0000313" key="8">
    <source>
        <dbReference type="Proteomes" id="UP000270296"/>
    </source>
</evidence>
<name>A0A183I9X8_9BILA</name>
<keyword evidence="4 6" id="KW-1133">Transmembrane helix</keyword>
<proteinExistence type="predicted"/>
<evidence type="ECO:0000313" key="7">
    <source>
        <dbReference type="EMBL" id="VDO83436.1"/>
    </source>
</evidence>
<feature type="transmembrane region" description="Helical" evidence="6">
    <location>
        <begin position="96"/>
        <end position="117"/>
    </location>
</feature>
<dbReference type="AlphaFoldDB" id="A0A183I9X8"/>
<keyword evidence="3 6" id="KW-0812">Transmembrane</keyword>
<keyword evidence="5 6" id="KW-0472">Membrane</keyword>
<dbReference type="GO" id="GO:0016020">
    <property type="term" value="C:membrane"/>
    <property type="evidence" value="ECO:0007669"/>
    <property type="project" value="UniProtKB-SubCell"/>
</dbReference>